<dbReference type="PANTHER" id="PTHR43991">
    <property type="entry name" value="WD REPEAT PROTEIN (AFU_ORTHOLOGUE AFUA_8G05640)-RELATED"/>
    <property type="match status" value="1"/>
</dbReference>
<dbReference type="PROSITE" id="PS50082">
    <property type="entry name" value="WD_REPEATS_2"/>
    <property type="match status" value="1"/>
</dbReference>
<reference evidence="2 3" key="1">
    <citation type="submission" date="2020-02" db="EMBL/GenBank/DDBJ databases">
        <authorList>
            <person name="Ma Q."/>
            <person name="Huang Y."/>
            <person name="Song X."/>
            <person name="Pei D."/>
        </authorList>
    </citation>
    <scope>NUCLEOTIDE SEQUENCE [LARGE SCALE GENOMIC DNA]</scope>
    <source>
        <strain evidence="2">Sxm20200214</strain>
        <tissue evidence="2">Leaf</tissue>
    </source>
</reference>
<dbReference type="EMBL" id="JAAMPC010000237">
    <property type="protein sequence ID" value="KAG2243249.1"/>
    <property type="molecule type" value="Genomic_DNA"/>
</dbReference>
<evidence type="ECO:0000313" key="3">
    <source>
        <dbReference type="Proteomes" id="UP000886595"/>
    </source>
</evidence>
<dbReference type="PROSITE" id="PS50294">
    <property type="entry name" value="WD_REPEATS_REGION"/>
    <property type="match status" value="1"/>
</dbReference>
<protein>
    <submittedName>
        <fullName evidence="2">Uncharacterized protein</fullName>
    </submittedName>
</protein>
<dbReference type="InterPro" id="IPR015943">
    <property type="entry name" value="WD40/YVTN_repeat-like_dom_sf"/>
</dbReference>
<dbReference type="InterPro" id="IPR001680">
    <property type="entry name" value="WD40_rpt"/>
</dbReference>
<dbReference type="OrthoDB" id="20669at2759"/>
<dbReference type="InterPro" id="IPR036322">
    <property type="entry name" value="WD40_repeat_dom_sf"/>
</dbReference>
<dbReference type="Proteomes" id="UP000886595">
    <property type="component" value="Unassembled WGS sequence"/>
</dbReference>
<evidence type="ECO:0000313" key="2">
    <source>
        <dbReference type="EMBL" id="KAG2243249.1"/>
    </source>
</evidence>
<keyword evidence="3" id="KW-1185">Reference proteome</keyword>
<dbReference type="SUPFAM" id="SSF50978">
    <property type="entry name" value="WD40 repeat-like"/>
    <property type="match status" value="1"/>
</dbReference>
<evidence type="ECO:0000256" key="1">
    <source>
        <dbReference type="PROSITE-ProRule" id="PRU00221"/>
    </source>
</evidence>
<feature type="repeat" description="WD" evidence="1">
    <location>
        <begin position="18"/>
        <end position="59"/>
    </location>
</feature>
<keyword evidence="1" id="KW-0853">WD repeat</keyword>
<comment type="caution">
    <text evidence="2">The sequence shown here is derived from an EMBL/GenBank/DDBJ whole genome shotgun (WGS) entry which is preliminary data.</text>
</comment>
<dbReference type="SMART" id="SM00320">
    <property type="entry name" value="WD40"/>
    <property type="match status" value="2"/>
</dbReference>
<sequence>MVDNAKSLEFHLQTLETLSGHFEYSFASAWHPDGITFSTGNQDKTSRVWDTRNLSQSVAVLKGNLGAIRSICYTSDGKYMAMAEPADFIHVYDVSKGMKQRRK</sequence>
<organism evidence="2 3">
    <name type="scientific">Brassica carinata</name>
    <name type="common">Ethiopian mustard</name>
    <name type="synonym">Abyssinian cabbage</name>
    <dbReference type="NCBI Taxonomy" id="52824"/>
    <lineage>
        <taxon>Eukaryota</taxon>
        <taxon>Viridiplantae</taxon>
        <taxon>Streptophyta</taxon>
        <taxon>Embryophyta</taxon>
        <taxon>Tracheophyta</taxon>
        <taxon>Spermatophyta</taxon>
        <taxon>Magnoliopsida</taxon>
        <taxon>eudicotyledons</taxon>
        <taxon>Gunneridae</taxon>
        <taxon>Pentapetalae</taxon>
        <taxon>rosids</taxon>
        <taxon>malvids</taxon>
        <taxon>Brassicales</taxon>
        <taxon>Brassicaceae</taxon>
        <taxon>Brassiceae</taxon>
        <taxon>Brassica</taxon>
    </lineage>
</organism>
<dbReference type="Gene3D" id="2.130.10.10">
    <property type="entry name" value="YVTN repeat-like/Quinoprotein amine dehydrogenase"/>
    <property type="match status" value="1"/>
</dbReference>
<proteinExistence type="predicted"/>
<dbReference type="AlphaFoldDB" id="A0A8X7P4G5"/>
<gene>
    <name evidence="2" type="ORF">Bca52824_094906</name>
</gene>
<name>A0A8X7P4G5_BRACI</name>
<dbReference type="PANTHER" id="PTHR43991:SF38">
    <property type="entry name" value="OS02G0721600 PROTEIN"/>
    <property type="match status" value="1"/>
</dbReference>
<dbReference type="Pfam" id="PF00400">
    <property type="entry name" value="WD40"/>
    <property type="match status" value="2"/>
</dbReference>
<accession>A0A8X7P4G5</accession>